<keyword evidence="4 7" id="KW-1133">Transmembrane helix</keyword>
<evidence type="ECO:0000256" key="7">
    <source>
        <dbReference type="SAM" id="Phobius"/>
    </source>
</evidence>
<evidence type="ECO:0000313" key="10">
    <source>
        <dbReference type="Proteomes" id="UP000253790"/>
    </source>
</evidence>
<dbReference type="KEGG" id="orn:DV701_14820"/>
<evidence type="ECO:0000256" key="3">
    <source>
        <dbReference type="ARBA" id="ARBA00022748"/>
    </source>
</evidence>
<dbReference type="GO" id="GO:0017004">
    <property type="term" value="P:cytochrome complex assembly"/>
    <property type="evidence" value="ECO:0007669"/>
    <property type="project" value="UniProtKB-KW"/>
</dbReference>
<dbReference type="Pfam" id="PF05140">
    <property type="entry name" value="ResB"/>
    <property type="match status" value="1"/>
</dbReference>
<dbReference type="EMBL" id="CP031229">
    <property type="protein sequence ID" value="AXH97218.1"/>
    <property type="molecule type" value="Genomic_DNA"/>
</dbReference>
<dbReference type="PANTHER" id="PTHR31566:SF0">
    <property type="entry name" value="CYTOCHROME C BIOGENESIS PROTEIN CCS1, CHLOROPLASTIC"/>
    <property type="match status" value="1"/>
</dbReference>
<dbReference type="OrthoDB" id="3949537at2"/>
<feature type="domain" description="ResB-like" evidence="8">
    <location>
        <begin position="48"/>
        <end position="532"/>
    </location>
</feature>
<dbReference type="RefSeq" id="WP_114929355.1">
    <property type="nucleotide sequence ID" value="NZ_CP031229.1"/>
</dbReference>
<evidence type="ECO:0000256" key="6">
    <source>
        <dbReference type="SAM" id="MobiDB-lite"/>
    </source>
</evidence>
<evidence type="ECO:0000313" key="9">
    <source>
        <dbReference type="EMBL" id="AXH97218.1"/>
    </source>
</evidence>
<feature type="region of interest" description="Disordered" evidence="6">
    <location>
        <begin position="1"/>
        <end position="24"/>
    </location>
</feature>
<dbReference type="PANTHER" id="PTHR31566">
    <property type="entry name" value="CYTOCHROME C BIOGENESIS PROTEIN CCS1, CHLOROPLASTIC"/>
    <property type="match status" value="1"/>
</dbReference>
<dbReference type="InterPro" id="IPR007816">
    <property type="entry name" value="ResB-like_domain"/>
</dbReference>
<feature type="compositionally biased region" description="Basic and acidic residues" evidence="6">
    <location>
        <begin position="7"/>
        <end position="19"/>
    </location>
</feature>
<gene>
    <name evidence="9" type="ORF">DV701_14820</name>
</gene>
<keyword evidence="3" id="KW-0201">Cytochrome c-type biogenesis</keyword>
<reference evidence="9 10" key="1">
    <citation type="submission" date="2018-07" db="EMBL/GenBank/DDBJ databases">
        <title>Complete genome sequencing of Ornithinimicrobium sp. AMA3305.</title>
        <authorList>
            <person name="Bae J.-W."/>
        </authorList>
    </citation>
    <scope>NUCLEOTIDE SEQUENCE [LARGE SCALE GENOMIC DNA]</scope>
    <source>
        <strain evidence="9 10">AMA3305</strain>
    </source>
</reference>
<accession>A0A345NQB0</accession>
<protein>
    <submittedName>
        <fullName evidence="9">Cytochrome c biogenesis protein ResB</fullName>
    </submittedName>
</protein>
<feature type="transmembrane region" description="Helical" evidence="7">
    <location>
        <begin position="105"/>
        <end position="125"/>
    </location>
</feature>
<evidence type="ECO:0000256" key="2">
    <source>
        <dbReference type="ARBA" id="ARBA00022692"/>
    </source>
</evidence>
<feature type="transmembrane region" description="Helical" evidence="7">
    <location>
        <begin position="199"/>
        <end position="220"/>
    </location>
</feature>
<organism evidence="9 10">
    <name type="scientific">Ornithinimicrobium avium</name>
    <dbReference type="NCBI Taxonomy" id="2283195"/>
    <lineage>
        <taxon>Bacteria</taxon>
        <taxon>Bacillati</taxon>
        <taxon>Actinomycetota</taxon>
        <taxon>Actinomycetes</taxon>
        <taxon>Micrococcales</taxon>
        <taxon>Ornithinimicrobiaceae</taxon>
        <taxon>Ornithinimicrobium</taxon>
    </lineage>
</organism>
<feature type="transmembrane region" description="Helical" evidence="7">
    <location>
        <begin position="51"/>
        <end position="68"/>
    </location>
</feature>
<comment type="subcellular location">
    <subcellularLocation>
        <location evidence="1">Membrane</location>
        <topology evidence="1">Multi-pass membrane protein</topology>
    </subcellularLocation>
</comment>
<keyword evidence="2 7" id="KW-0812">Transmembrane</keyword>
<feature type="transmembrane region" description="Helical" evidence="7">
    <location>
        <begin position="471"/>
        <end position="488"/>
    </location>
</feature>
<evidence type="ECO:0000259" key="8">
    <source>
        <dbReference type="Pfam" id="PF05140"/>
    </source>
</evidence>
<dbReference type="InterPro" id="IPR023494">
    <property type="entry name" value="Cyt_c_bgen_Ccs1/CcsB/ResB"/>
</dbReference>
<name>A0A345NQB0_9MICO</name>
<keyword evidence="10" id="KW-1185">Reference proteome</keyword>
<dbReference type="Proteomes" id="UP000253790">
    <property type="component" value="Chromosome"/>
</dbReference>
<dbReference type="GO" id="GO:0016020">
    <property type="term" value="C:membrane"/>
    <property type="evidence" value="ECO:0007669"/>
    <property type="project" value="UniProtKB-SubCell"/>
</dbReference>
<dbReference type="AlphaFoldDB" id="A0A345NQB0"/>
<evidence type="ECO:0000256" key="4">
    <source>
        <dbReference type="ARBA" id="ARBA00022989"/>
    </source>
</evidence>
<keyword evidence="5 7" id="KW-0472">Membrane</keyword>
<evidence type="ECO:0000256" key="5">
    <source>
        <dbReference type="ARBA" id="ARBA00023136"/>
    </source>
</evidence>
<proteinExistence type="predicted"/>
<sequence>MATETPARIEPDYPKDRTKLGGRGGGGGKGAIGLVGWLRWTWRQLTSMRTALALLLLLAVAAIPGSIFPQRGVDPSRVRTYLEEHPDAGPWLDRVGMFDVYASPWFASIYLLLMISLVGCVLPRLRLHLQAMRAQPPRTPSRLTRMPSRAEAVLDAPAGDVVAAARAELVRRRYRVRAEEEGALVVSAEKGYLKETGNLLFHLAILGVIVSVAVGHLFGWRGEIILKEGETFTTGAASFDTLNLGPLVNPDDLPVFSLRLDDLDVQFEHEAQGAQFGQPRVFAGDATVQRGADAPETRAFAVNKPLHVAGTSVFLLGNGYAPVVTVRDAGGKILFSDAVTFLPQDNNYSSQGVIKVPAASPGLGFVGGFLPTLEFVEGLGPTSSFPGLVAPALVLTAFEGDLFPEGRAQSVFSIETDSMTQLQQEGGEPLRLLLEPGDVLELPDDRGTIEMESVIRWGGLLVRHDPGRTPALLFAGLALLGLVLTLGVRRRRVFVRVAPAGPSGAQEHPGDAALHTGVTVAGLPKGTDPGLDDLVDQVLARTVAASGGRVVTDKDDT</sequence>
<evidence type="ECO:0000256" key="1">
    <source>
        <dbReference type="ARBA" id="ARBA00004141"/>
    </source>
</evidence>